<accession>A1IW40</accession>
<dbReference type="PANTHER" id="PTHR43323">
    <property type="entry name" value="3-HYDROXY-3-METHYLGLUTARYL COENZYME A SYNTHASE"/>
    <property type="match status" value="1"/>
</dbReference>
<feature type="non-terminal residue" evidence="3">
    <location>
        <position position="1"/>
    </location>
</feature>
<evidence type="ECO:0000259" key="2">
    <source>
        <dbReference type="Pfam" id="PF08540"/>
    </source>
</evidence>
<dbReference type="GO" id="GO:0004421">
    <property type="term" value="F:hydroxymethylglutaryl-CoA synthase activity"/>
    <property type="evidence" value="ECO:0007669"/>
    <property type="project" value="InterPro"/>
</dbReference>
<evidence type="ECO:0000256" key="1">
    <source>
        <dbReference type="ARBA" id="ARBA00022679"/>
    </source>
</evidence>
<dbReference type="Gene3D" id="3.40.47.10">
    <property type="match status" value="1"/>
</dbReference>
<dbReference type="EMBL" id="AM262950">
    <property type="protein sequence ID" value="CAK18874.1"/>
    <property type="molecule type" value="mRNA"/>
</dbReference>
<dbReference type="InterPro" id="IPR013746">
    <property type="entry name" value="HMG_CoA_synt_C_dom"/>
</dbReference>
<dbReference type="InterPro" id="IPR016039">
    <property type="entry name" value="Thiolase-like"/>
</dbReference>
<protein>
    <submittedName>
        <fullName evidence="3">3-Hydroxy-3-methylglutaryl-CoA synthase</fullName>
    </submittedName>
</protein>
<dbReference type="AlphaFoldDB" id="A1IW40"/>
<dbReference type="PANTHER" id="PTHR43323:SF2">
    <property type="entry name" value="HYDROXYMETHYLGLUTARYL-COA SYNTHASE"/>
    <property type="match status" value="1"/>
</dbReference>
<proteinExistence type="evidence at transcript level"/>
<gene>
    <name evidence="3" type="primary">ophh-72</name>
</gene>
<dbReference type="GO" id="GO:0006084">
    <property type="term" value="P:acetyl-CoA metabolic process"/>
    <property type="evidence" value="ECO:0007669"/>
    <property type="project" value="InterPro"/>
</dbReference>
<keyword evidence="1" id="KW-0808">Transferase</keyword>
<sequence length="155" mass="16675">PYETKVGPTTLIPQQVPNMYFASLYAAFASLPHSLHTALAGKPVTLFSHQSGLTGTMFSLRLHGGQHPNSLSFIASVMGAAEVAGKLPARHELPPEGFVNIMPLMEHRYGAPDFVSCPDCSLLASGPYYLTLVDFLYRGFYVQPAVPGTVEPGLL</sequence>
<feature type="domain" description="Hydroxymethylglutaryl-coenzyme A synthase C-terminal" evidence="2">
    <location>
        <begin position="2"/>
        <end position="141"/>
    </location>
</feature>
<dbReference type="GO" id="GO:0010142">
    <property type="term" value="P:farnesyl diphosphate biosynthetic process, mevalonate pathway"/>
    <property type="evidence" value="ECO:0007669"/>
    <property type="project" value="InterPro"/>
</dbReference>
<reference evidence="3" key="1">
    <citation type="submission" date="2006-05" db="EMBL/GenBank/DDBJ databases">
        <title>Gene induction by ozone treatment in Phillyrea latifolia L.</title>
        <authorList>
            <person name="Ciaffi M."/>
            <person name="Tanzarella O.A."/>
            <person name="Paolacci A."/>
            <person name="Badiani M."/>
            <person name="Porceddu E."/>
        </authorList>
    </citation>
    <scope>NUCLEOTIDE SEQUENCE</scope>
    <source>
        <tissue evidence="3">Leaf</tissue>
    </source>
</reference>
<evidence type="ECO:0000313" key="3">
    <source>
        <dbReference type="EMBL" id="CAK18874.1"/>
    </source>
</evidence>
<feature type="non-terminal residue" evidence="3">
    <location>
        <position position="155"/>
    </location>
</feature>
<dbReference type="Pfam" id="PF08540">
    <property type="entry name" value="HMG_CoA_synt_C"/>
    <property type="match status" value="1"/>
</dbReference>
<name>A1IW40_9LAMI</name>
<organism evidence="3">
    <name type="scientific">Phillyrea latifolia</name>
    <dbReference type="NCBI Taxonomy" id="126558"/>
    <lineage>
        <taxon>Eukaryota</taxon>
        <taxon>Viridiplantae</taxon>
        <taxon>Streptophyta</taxon>
        <taxon>Embryophyta</taxon>
        <taxon>Tracheophyta</taxon>
        <taxon>Spermatophyta</taxon>
        <taxon>Magnoliopsida</taxon>
        <taxon>eudicotyledons</taxon>
        <taxon>Gunneridae</taxon>
        <taxon>Pentapetalae</taxon>
        <taxon>asterids</taxon>
        <taxon>lamiids</taxon>
        <taxon>Lamiales</taxon>
        <taxon>Oleaceae</taxon>
        <taxon>Oleeae</taxon>
        <taxon>Phillyrea</taxon>
    </lineage>
</organism>
<dbReference type="SUPFAM" id="SSF53901">
    <property type="entry name" value="Thiolase-like"/>
    <property type="match status" value="1"/>
</dbReference>